<keyword evidence="6" id="KW-0560">Oxidoreductase</keyword>
<evidence type="ECO:0000313" key="8">
    <source>
        <dbReference type="EMBL" id="QKG80498.1"/>
    </source>
</evidence>
<keyword evidence="9" id="KW-1185">Reference proteome</keyword>
<dbReference type="AlphaFoldDB" id="A0A7D4BF64"/>
<dbReference type="GO" id="GO:0044205">
    <property type="term" value="P:'de novo' UMP biosynthetic process"/>
    <property type="evidence" value="ECO:0007669"/>
    <property type="project" value="UniProtKB-UniPathway"/>
</dbReference>
<comment type="pathway">
    <text evidence="2">Pyrimidine metabolism; UMP biosynthesis via de novo pathway.</text>
</comment>
<dbReference type="EMBL" id="CP041345">
    <property type="protein sequence ID" value="QKG80498.1"/>
    <property type="molecule type" value="Genomic_DNA"/>
</dbReference>
<evidence type="ECO:0000256" key="6">
    <source>
        <dbReference type="ARBA" id="ARBA00023002"/>
    </source>
</evidence>
<reference evidence="8 9" key="1">
    <citation type="submission" date="2019-07" db="EMBL/GenBank/DDBJ databases">
        <title>Thalassofilum flectens gen. nov., sp. nov., a novel moderate thermophilic anaerobe from a shallow sea hot spring in Kunashir Island (Russia), representing a new family in the order Bacteroidales, and proposal of Thalassofilacea fam. nov.</title>
        <authorList>
            <person name="Kochetkova T.V."/>
            <person name="Podosokorskaya O.A."/>
            <person name="Novikov A."/>
            <person name="Elcheninov A.G."/>
            <person name="Toshchakov S.V."/>
            <person name="Kublanov I.V."/>
        </authorList>
    </citation>
    <scope>NUCLEOTIDE SEQUENCE [LARGE SCALE GENOMIC DNA]</scope>
    <source>
        <strain evidence="8 9">38-H</strain>
    </source>
</reference>
<dbReference type="InterPro" id="IPR005720">
    <property type="entry name" value="Dihydroorotate_DH_cat"/>
</dbReference>
<dbReference type="Pfam" id="PF01180">
    <property type="entry name" value="DHO_dh"/>
    <property type="match status" value="1"/>
</dbReference>
<evidence type="ECO:0000256" key="3">
    <source>
        <dbReference type="ARBA" id="ARBA00022630"/>
    </source>
</evidence>
<organism evidence="8 9">
    <name type="scientific">Tenuifilum thalassicum</name>
    <dbReference type="NCBI Taxonomy" id="2590900"/>
    <lineage>
        <taxon>Bacteria</taxon>
        <taxon>Pseudomonadati</taxon>
        <taxon>Bacteroidota</taxon>
        <taxon>Bacteroidia</taxon>
        <taxon>Bacteroidales</taxon>
        <taxon>Tenuifilaceae</taxon>
        <taxon>Tenuifilum</taxon>
    </lineage>
</organism>
<dbReference type="InterPro" id="IPR023359">
    <property type="entry name" value="Dihydro_DH_chainA_dom2"/>
</dbReference>
<dbReference type="RefSeq" id="WP_173075268.1">
    <property type="nucleotide sequence ID" value="NZ_CP041345.1"/>
</dbReference>
<dbReference type="GO" id="GO:0005737">
    <property type="term" value="C:cytoplasm"/>
    <property type="evidence" value="ECO:0007669"/>
    <property type="project" value="InterPro"/>
</dbReference>
<evidence type="ECO:0000256" key="2">
    <source>
        <dbReference type="ARBA" id="ARBA00004725"/>
    </source>
</evidence>
<evidence type="ECO:0000313" key="9">
    <source>
        <dbReference type="Proteomes" id="UP000500961"/>
    </source>
</evidence>
<dbReference type="Gene3D" id="2.30.26.10">
    <property type="entry name" value="Dihydroorotate Dehydrogenase A, chain A, domain 2"/>
    <property type="match status" value="1"/>
</dbReference>
<dbReference type="SUPFAM" id="SSF51395">
    <property type="entry name" value="FMN-linked oxidoreductases"/>
    <property type="match status" value="1"/>
</dbReference>
<protein>
    <submittedName>
        <fullName evidence="8">Dihydroorotate dehydrogenase-like protein</fullName>
    </submittedName>
</protein>
<evidence type="ECO:0000256" key="5">
    <source>
        <dbReference type="ARBA" id="ARBA00022975"/>
    </source>
</evidence>
<dbReference type="PANTHER" id="PTHR48109:SF3">
    <property type="entry name" value="SLL0744 PROTEIN"/>
    <property type="match status" value="1"/>
</dbReference>
<keyword evidence="5" id="KW-0665">Pyrimidine biosynthesis</keyword>
<sequence length="325" mass="36391">MTKLETSYLGLSLKSPLIVSSSGLNSSVDKIKEYKKYGAGAVVLKSLFEEQILNEVSSLERHSDYTEAADYLKHYVTANNVQEYINHIKAVKEAVDIPVIASINCMSDSQWLSFASRIQEAGADALEVNIYYLPVDPKRKAEEYENIYNSIAEKLNKIITIPVAYKIGSHFTNPLNVIENLRFRGANGVVLFNRFFEPDIDVNAMKVVPADIFSSPSDLRYTLRWVAIASHLIPEIDISASTGVHDGEALVKMLLAGANSVQVCSAIYKNGAQHIEVMLRDLKEWMDKKGYKSIADFRGSLNMGSIADPAQYERSQFMKYFSSYE</sequence>
<keyword evidence="4" id="KW-0288">FMN</keyword>
<feature type="domain" description="Dihydroorotate dehydrogenase catalytic" evidence="7">
    <location>
        <begin position="4"/>
        <end position="286"/>
    </location>
</feature>
<dbReference type="InterPro" id="IPR050074">
    <property type="entry name" value="DHO_dehydrogenase"/>
</dbReference>
<accession>A0A7D4BF64</accession>
<dbReference type="Gene3D" id="3.20.20.70">
    <property type="entry name" value="Aldolase class I"/>
    <property type="match status" value="1"/>
</dbReference>
<dbReference type="KEGG" id="ttz:FHG85_09540"/>
<dbReference type="GO" id="GO:0006207">
    <property type="term" value="P:'de novo' pyrimidine nucleobase biosynthetic process"/>
    <property type="evidence" value="ECO:0007669"/>
    <property type="project" value="TreeGrafter"/>
</dbReference>
<evidence type="ECO:0000256" key="4">
    <source>
        <dbReference type="ARBA" id="ARBA00022643"/>
    </source>
</evidence>
<dbReference type="InterPro" id="IPR012135">
    <property type="entry name" value="Dihydroorotate_DH_1_2"/>
</dbReference>
<keyword evidence="3" id="KW-0285">Flavoprotein</keyword>
<comment type="cofactor">
    <cofactor evidence="1">
        <name>FMN</name>
        <dbReference type="ChEBI" id="CHEBI:58210"/>
    </cofactor>
</comment>
<dbReference type="InterPro" id="IPR013785">
    <property type="entry name" value="Aldolase_TIM"/>
</dbReference>
<dbReference type="NCBIfam" id="NF005741">
    <property type="entry name" value="PRK07565.1"/>
    <property type="match status" value="1"/>
</dbReference>
<dbReference type="PIRSF" id="PIRSF000164">
    <property type="entry name" value="DHO_oxidase"/>
    <property type="match status" value="1"/>
</dbReference>
<evidence type="ECO:0000259" key="7">
    <source>
        <dbReference type="Pfam" id="PF01180"/>
    </source>
</evidence>
<dbReference type="UniPathway" id="UPA00070"/>
<proteinExistence type="predicted"/>
<evidence type="ECO:0000256" key="1">
    <source>
        <dbReference type="ARBA" id="ARBA00001917"/>
    </source>
</evidence>
<dbReference type="PANTHER" id="PTHR48109">
    <property type="entry name" value="DIHYDROOROTATE DEHYDROGENASE (QUINONE), MITOCHONDRIAL-RELATED"/>
    <property type="match status" value="1"/>
</dbReference>
<name>A0A7D4BF64_9BACT</name>
<gene>
    <name evidence="8" type="ORF">FHG85_09540</name>
</gene>
<dbReference type="Proteomes" id="UP000500961">
    <property type="component" value="Chromosome"/>
</dbReference>
<dbReference type="GO" id="GO:0004152">
    <property type="term" value="F:dihydroorotate dehydrogenase activity"/>
    <property type="evidence" value="ECO:0007669"/>
    <property type="project" value="InterPro"/>
</dbReference>